<feature type="region of interest" description="Disordered" evidence="1">
    <location>
        <begin position="71"/>
        <end position="95"/>
    </location>
</feature>
<evidence type="ECO:0000313" key="3">
    <source>
        <dbReference type="Proteomes" id="UP000076722"/>
    </source>
</evidence>
<feature type="region of interest" description="Disordered" evidence="1">
    <location>
        <begin position="124"/>
        <end position="143"/>
    </location>
</feature>
<protein>
    <submittedName>
        <fullName evidence="2">Uncharacterized protein</fullName>
    </submittedName>
</protein>
<keyword evidence="3" id="KW-1185">Reference proteome</keyword>
<accession>A0A164Y9N2</accession>
<feature type="compositionally biased region" description="Polar residues" evidence="1">
    <location>
        <begin position="129"/>
        <end position="143"/>
    </location>
</feature>
<name>A0A164Y9N2_9AGAM</name>
<reference evidence="2 3" key="1">
    <citation type="journal article" date="2016" name="Mol. Biol. Evol.">
        <title>Comparative Genomics of Early-Diverging Mushroom-Forming Fungi Provides Insights into the Origins of Lignocellulose Decay Capabilities.</title>
        <authorList>
            <person name="Nagy L.G."/>
            <person name="Riley R."/>
            <person name="Tritt A."/>
            <person name="Adam C."/>
            <person name="Daum C."/>
            <person name="Floudas D."/>
            <person name="Sun H."/>
            <person name="Yadav J.S."/>
            <person name="Pangilinan J."/>
            <person name="Larsson K.H."/>
            <person name="Matsuura K."/>
            <person name="Barry K."/>
            <person name="Labutti K."/>
            <person name="Kuo R."/>
            <person name="Ohm R.A."/>
            <person name="Bhattacharya S.S."/>
            <person name="Shirouzu T."/>
            <person name="Yoshinaga Y."/>
            <person name="Martin F.M."/>
            <person name="Grigoriev I.V."/>
            <person name="Hibbett D.S."/>
        </authorList>
    </citation>
    <scope>NUCLEOTIDE SEQUENCE [LARGE SCALE GENOMIC DNA]</scope>
    <source>
        <strain evidence="2 3">HHB9708</strain>
    </source>
</reference>
<gene>
    <name evidence="2" type="ORF">SISNIDRAFT_482507</name>
</gene>
<sequence length="143" mass="15161">MEGPRPSFIISFDPNAAITCERRRCPEGNIPVRPGQLGELGYRVVYDPSMPHIQKLLCAACVRHYMSRMQAANNQGAPPPPPAPPAPPAAHPGPTRFWAQLRNMAPDLTSGNFNANSDGRGAAVIASTHVGSTAQPNPNASTA</sequence>
<organism evidence="2 3">
    <name type="scientific">Sistotremastrum niveocremeum HHB9708</name>
    <dbReference type="NCBI Taxonomy" id="1314777"/>
    <lineage>
        <taxon>Eukaryota</taxon>
        <taxon>Fungi</taxon>
        <taxon>Dikarya</taxon>
        <taxon>Basidiomycota</taxon>
        <taxon>Agaricomycotina</taxon>
        <taxon>Agaricomycetes</taxon>
        <taxon>Sistotremastrales</taxon>
        <taxon>Sistotremastraceae</taxon>
        <taxon>Sertulicium</taxon>
        <taxon>Sertulicium niveocremeum</taxon>
    </lineage>
</organism>
<dbReference type="AlphaFoldDB" id="A0A164Y9N2"/>
<proteinExistence type="predicted"/>
<dbReference type="EMBL" id="KV419398">
    <property type="protein sequence ID" value="KZS96714.1"/>
    <property type="molecule type" value="Genomic_DNA"/>
</dbReference>
<dbReference type="Proteomes" id="UP000076722">
    <property type="component" value="Unassembled WGS sequence"/>
</dbReference>
<feature type="compositionally biased region" description="Pro residues" evidence="1">
    <location>
        <begin position="77"/>
        <end position="91"/>
    </location>
</feature>
<evidence type="ECO:0000256" key="1">
    <source>
        <dbReference type="SAM" id="MobiDB-lite"/>
    </source>
</evidence>
<evidence type="ECO:0000313" key="2">
    <source>
        <dbReference type="EMBL" id="KZS96714.1"/>
    </source>
</evidence>